<dbReference type="PANTHER" id="PTHR34296:SF2">
    <property type="entry name" value="ABC TRANSPORTER GUANOSINE-BINDING PROTEIN NUPN"/>
    <property type="match status" value="1"/>
</dbReference>
<dbReference type="CDD" id="cd06354">
    <property type="entry name" value="PBP1_PrnA-like"/>
    <property type="match status" value="1"/>
</dbReference>
<dbReference type="PANTHER" id="PTHR34296">
    <property type="entry name" value="TRANSCRIPTIONAL ACTIVATOR PROTEIN MED"/>
    <property type="match status" value="1"/>
</dbReference>
<dbReference type="EMBL" id="BONJ01000025">
    <property type="protein sequence ID" value="GIG16062.1"/>
    <property type="molecule type" value="Genomic_DNA"/>
</dbReference>
<dbReference type="Gene3D" id="3.40.50.2300">
    <property type="match status" value="2"/>
</dbReference>
<evidence type="ECO:0000256" key="2">
    <source>
        <dbReference type="ARBA" id="ARBA00022475"/>
    </source>
</evidence>
<comment type="subcellular location">
    <subcellularLocation>
        <location evidence="1">Cell membrane</location>
    </subcellularLocation>
</comment>
<evidence type="ECO:0000256" key="1">
    <source>
        <dbReference type="ARBA" id="ARBA00004236"/>
    </source>
</evidence>
<evidence type="ECO:0000256" key="3">
    <source>
        <dbReference type="ARBA" id="ARBA00022729"/>
    </source>
</evidence>
<evidence type="ECO:0000256" key="4">
    <source>
        <dbReference type="ARBA" id="ARBA00023136"/>
    </source>
</evidence>
<keyword evidence="4" id="KW-0472">Membrane</keyword>
<evidence type="ECO:0000256" key="5">
    <source>
        <dbReference type="ARBA" id="ARBA00023288"/>
    </source>
</evidence>
<organism evidence="8 9">
    <name type="scientific">Catellatospora methionotrophica</name>
    <dbReference type="NCBI Taxonomy" id="121620"/>
    <lineage>
        <taxon>Bacteria</taxon>
        <taxon>Bacillati</taxon>
        <taxon>Actinomycetota</taxon>
        <taxon>Actinomycetes</taxon>
        <taxon>Micromonosporales</taxon>
        <taxon>Micromonosporaceae</taxon>
        <taxon>Catellatospora</taxon>
    </lineage>
</organism>
<dbReference type="Proteomes" id="UP000660339">
    <property type="component" value="Unassembled WGS sequence"/>
</dbReference>
<dbReference type="InterPro" id="IPR050957">
    <property type="entry name" value="BMP_lipoprotein"/>
</dbReference>
<dbReference type="GO" id="GO:0005886">
    <property type="term" value="C:plasma membrane"/>
    <property type="evidence" value="ECO:0007669"/>
    <property type="project" value="UniProtKB-SubCell"/>
</dbReference>
<feature type="chain" id="PRO_5035317679" evidence="6">
    <location>
        <begin position="27"/>
        <end position="359"/>
    </location>
</feature>
<keyword evidence="3 6" id="KW-0732">Signal</keyword>
<evidence type="ECO:0000313" key="8">
    <source>
        <dbReference type="EMBL" id="GIG16062.1"/>
    </source>
</evidence>
<evidence type="ECO:0000259" key="7">
    <source>
        <dbReference type="Pfam" id="PF02608"/>
    </source>
</evidence>
<comment type="caution">
    <text evidence="8">The sequence shown here is derived from an EMBL/GenBank/DDBJ whole genome shotgun (WGS) entry which is preliminary data.</text>
</comment>
<dbReference type="InterPro" id="IPR003760">
    <property type="entry name" value="PnrA-like"/>
</dbReference>
<evidence type="ECO:0000256" key="6">
    <source>
        <dbReference type="SAM" id="SignalP"/>
    </source>
</evidence>
<sequence length="359" mass="36594">MRPVRGMKIVALVASAGLAFAAAACAKPTEETPGTGTSAAAKYSACMVTDTGGIDDHSFNASSWAGLQAAKAANPAIDPSYTASTAMADYDPNLANSVTKGCKYIQAVGGLMGDATKKAATANATTQFSIVDADNLGLANVYPIQFQTQQAAYLAGYLAAGYSKSGKVGTYGGMKIPPVTIFMDGFADGVAAYNTAKGKSVQVLGWDKVKQDGLFTDDFGSQDKGKQKSDTLAAQGADVIFPVAGGAGLGSAANAGSKFVVIWVDADGFETTKYGSVMLTTVVKNSTDGVKEAVTKAAGTPGTLLTGGFMGTLANNGVSLAPYHDFDSKIDAGLKAEVEALKQDIISGKIKVESPAQPK</sequence>
<feature type="signal peptide" evidence="6">
    <location>
        <begin position="1"/>
        <end position="26"/>
    </location>
</feature>
<keyword evidence="9" id="KW-1185">Reference proteome</keyword>
<dbReference type="AlphaFoldDB" id="A0A8J3L7X7"/>
<accession>A0A8J3L7X7</accession>
<dbReference type="Pfam" id="PF02608">
    <property type="entry name" value="Bmp"/>
    <property type="match status" value="1"/>
</dbReference>
<feature type="domain" description="ABC transporter substrate-binding protein PnrA-like" evidence="7">
    <location>
        <begin position="46"/>
        <end position="311"/>
    </location>
</feature>
<reference evidence="8" key="1">
    <citation type="submission" date="2021-01" db="EMBL/GenBank/DDBJ databases">
        <title>Whole genome shotgun sequence of Catellatospora methionotrophica NBRC 14553.</title>
        <authorList>
            <person name="Komaki H."/>
            <person name="Tamura T."/>
        </authorList>
    </citation>
    <scope>NUCLEOTIDE SEQUENCE</scope>
    <source>
        <strain evidence="8">NBRC 14553</strain>
    </source>
</reference>
<gene>
    <name evidence="8" type="ORF">Cme02nite_43940</name>
</gene>
<keyword evidence="5" id="KW-0449">Lipoprotein</keyword>
<evidence type="ECO:0000313" key="9">
    <source>
        <dbReference type="Proteomes" id="UP000660339"/>
    </source>
</evidence>
<name>A0A8J3L7X7_9ACTN</name>
<proteinExistence type="predicted"/>
<keyword evidence="2" id="KW-1003">Cell membrane</keyword>
<dbReference type="PROSITE" id="PS51257">
    <property type="entry name" value="PROKAR_LIPOPROTEIN"/>
    <property type="match status" value="1"/>
</dbReference>
<protein>
    <submittedName>
        <fullName evidence="8">BMP family ABC transporter substrate-binding protein</fullName>
    </submittedName>
</protein>